<proteinExistence type="predicted"/>
<evidence type="ECO:0000313" key="1">
    <source>
        <dbReference type="EMBL" id="MDJ1479721.1"/>
    </source>
</evidence>
<dbReference type="EMBL" id="JASJOS010000002">
    <property type="protein sequence ID" value="MDJ1479721.1"/>
    <property type="molecule type" value="Genomic_DNA"/>
</dbReference>
<accession>A0AAE3QJD8</accession>
<reference evidence="1" key="1">
    <citation type="submission" date="2023-05" db="EMBL/GenBank/DDBJ databases">
        <authorList>
            <person name="Zhang X."/>
        </authorList>
    </citation>
    <scope>NUCLEOTIDE SEQUENCE</scope>
    <source>
        <strain evidence="1">YF14B1</strain>
    </source>
</reference>
<name>A0AAE3QJD8_9BACT</name>
<dbReference type="Proteomes" id="UP001241110">
    <property type="component" value="Unassembled WGS sequence"/>
</dbReference>
<organism evidence="1 2">
    <name type="scientific">Xanthocytophaga flava</name>
    <dbReference type="NCBI Taxonomy" id="3048013"/>
    <lineage>
        <taxon>Bacteria</taxon>
        <taxon>Pseudomonadati</taxon>
        <taxon>Bacteroidota</taxon>
        <taxon>Cytophagia</taxon>
        <taxon>Cytophagales</taxon>
        <taxon>Rhodocytophagaceae</taxon>
        <taxon>Xanthocytophaga</taxon>
    </lineage>
</organism>
<gene>
    <name evidence="1" type="ORF">QNI16_04435</name>
</gene>
<dbReference type="AlphaFoldDB" id="A0AAE3QJD8"/>
<comment type="caution">
    <text evidence="1">The sequence shown here is derived from an EMBL/GenBank/DDBJ whole genome shotgun (WGS) entry which is preliminary data.</text>
</comment>
<sequence>MLQKILSFFNSNSNTATIRKTESEKKANTPDEKMSAWLSHPMEYGKPPVSTREIEKGFFQFPFMNNEKMPYSLIEYKMSNDSLPEIGFVSPISCWSFMNVFDFSKLDSTGLSDSMFPNHDTFSLKELTTAYLGKMVLTFRSALRIPDENKGNEKEIVQNIFGSKSSHSQILEATCLFGFIFYVSEIREDNGAHVYMTGVAVDGQYDVLGLFSAQKPIASVALLFSIGKFFNTAE</sequence>
<protein>
    <submittedName>
        <fullName evidence="1">Uncharacterized protein</fullName>
    </submittedName>
</protein>
<evidence type="ECO:0000313" key="2">
    <source>
        <dbReference type="Proteomes" id="UP001241110"/>
    </source>
</evidence>
<dbReference type="RefSeq" id="WP_313976131.1">
    <property type="nucleotide sequence ID" value="NZ_JASJOS010000002.1"/>
</dbReference>